<evidence type="ECO:0000256" key="1">
    <source>
        <dbReference type="SAM" id="SignalP"/>
    </source>
</evidence>
<dbReference type="KEGG" id="npy:NPRO_21940"/>
<dbReference type="PANTHER" id="PTHR48104:SF30">
    <property type="entry name" value="METACASPASE-1"/>
    <property type="match status" value="1"/>
</dbReference>
<dbReference type="PANTHER" id="PTHR48104">
    <property type="entry name" value="METACASPASE-4"/>
    <property type="match status" value="1"/>
</dbReference>
<feature type="chain" id="PRO_5035248513" description="Peptidase C14 caspase domain-containing protein" evidence="1">
    <location>
        <begin position="21"/>
        <end position="576"/>
    </location>
</feature>
<organism evidence="3 4">
    <name type="scientific">Candidatus Nitrosymbiomonas proteolyticus</name>
    <dbReference type="NCBI Taxonomy" id="2608984"/>
    <lineage>
        <taxon>Bacteria</taxon>
        <taxon>Bacillati</taxon>
        <taxon>Armatimonadota</taxon>
        <taxon>Armatimonadota incertae sedis</taxon>
        <taxon>Candidatus Nitrosymbiomonas</taxon>
    </lineage>
</organism>
<dbReference type="AlphaFoldDB" id="A0A809RAY1"/>
<dbReference type="Pfam" id="PF00656">
    <property type="entry name" value="Peptidase_C14"/>
    <property type="match status" value="1"/>
</dbReference>
<protein>
    <recommendedName>
        <fullName evidence="2">Peptidase C14 caspase domain-containing protein</fullName>
    </recommendedName>
</protein>
<dbReference type="Gene3D" id="3.40.50.1460">
    <property type="match status" value="1"/>
</dbReference>
<dbReference type="Proteomes" id="UP000662873">
    <property type="component" value="Chromosome"/>
</dbReference>
<evidence type="ECO:0000313" key="4">
    <source>
        <dbReference type="Proteomes" id="UP000662873"/>
    </source>
</evidence>
<dbReference type="EMBL" id="AP021858">
    <property type="protein sequence ID" value="BBO24599.1"/>
    <property type="molecule type" value="Genomic_DNA"/>
</dbReference>
<dbReference type="InterPro" id="IPR029030">
    <property type="entry name" value="Caspase-like_dom_sf"/>
</dbReference>
<feature type="domain" description="Peptidase C14 caspase" evidence="2">
    <location>
        <begin position="23"/>
        <end position="272"/>
    </location>
</feature>
<gene>
    <name evidence="3" type="ORF">NPRO_21940</name>
</gene>
<dbReference type="InterPro" id="IPR050452">
    <property type="entry name" value="Metacaspase"/>
</dbReference>
<evidence type="ECO:0000259" key="2">
    <source>
        <dbReference type="Pfam" id="PF00656"/>
    </source>
</evidence>
<dbReference type="InterPro" id="IPR011600">
    <property type="entry name" value="Pept_C14_caspase"/>
</dbReference>
<evidence type="ECO:0000313" key="3">
    <source>
        <dbReference type="EMBL" id="BBO24599.1"/>
    </source>
</evidence>
<dbReference type="SUPFAM" id="SSF52129">
    <property type="entry name" value="Caspase-like"/>
    <property type="match status" value="1"/>
</dbReference>
<keyword evidence="1" id="KW-0732">Signal</keyword>
<dbReference type="GO" id="GO:0006508">
    <property type="term" value="P:proteolysis"/>
    <property type="evidence" value="ECO:0007669"/>
    <property type="project" value="InterPro"/>
</dbReference>
<name>A0A809RAY1_9BACT</name>
<feature type="signal peptide" evidence="1">
    <location>
        <begin position="1"/>
        <end position="20"/>
    </location>
</feature>
<dbReference type="GO" id="GO:0004197">
    <property type="term" value="F:cysteine-type endopeptidase activity"/>
    <property type="evidence" value="ECO:0007669"/>
    <property type="project" value="InterPro"/>
</dbReference>
<dbReference type="GO" id="GO:0005737">
    <property type="term" value="C:cytoplasm"/>
    <property type="evidence" value="ECO:0007669"/>
    <property type="project" value="TreeGrafter"/>
</dbReference>
<proteinExistence type="predicted"/>
<sequence>MRLGWLALLGVLGIVSLAQAQNRSALLVAIDDYPFITDDRFKLKGADLDLQYMTALCQFGGFTVATLKNDEATRAAIETVLTKLEQNASRGDEVLFYFSGRGSVAPDPDSFDPFKDMEVTLVPHDGQEASAIFDLRMRRLARFAQTIEGKGGRVTLILDTCFRPLTSRSGQYRHYNDVPKCVLRNTDQEVSVKQPIYSGPGTFLCATGAPGAAYEWLTSDTDDTWAGAFTHELAGIASVHIQNNTSPTMAELMMEVQASVLDRERQGYMPGFRPIPPAEVLYAKAEPYGRRSIFSQPGAQPTDPAKARVEAASKQRAEQTEQLRVGFQLMDSVPESERAGLEAKVFGTLGAQLERSVATLKLVRRGGLAPDRLVEVSKEGDKWHAVVPNEPTDDPDQKPRFAADSFEGLFSTGLAEYFERSALIYRLFRLADTAEPTLSAAIRIDTSADTVRHDDLMTLTVRSSIPSSVYLLDLDGAGLVKYSAPIRVFPDTSLKPASSGYELSLRGRVERMTAVGPWKLRAIVVQLPEGVTLPSLGVAESEYPKALLAHLKELLRLIESGKARWRASTKKVDVVQ</sequence>
<reference evidence="3" key="1">
    <citation type="journal article" name="DNA Res.">
        <title>The physiological potential of anammox bacteria as revealed by their core genome structure.</title>
        <authorList>
            <person name="Okubo T."/>
            <person name="Toyoda A."/>
            <person name="Fukuhara K."/>
            <person name="Uchiyama I."/>
            <person name="Harigaya Y."/>
            <person name="Kuroiwa M."/>
            <person name="Suzuki T."/>
            <person name="Murakami Y."/>
            <person name="Suwa Y."/>
            <person name="Takami H."/>
        </authorList>
    </citation>
    <scope>NUCLEOTIDE SEQUENCE</scope>
    <source>
        <strain evidence="3">317325-2</strain>
    </source>
</reference>
<accession>A0A809RAY1</accession>